<dbReference type="CDD" id="cd06850">
    <property type="entry name" value="biotinyl_domain"/>
    <property type="match status" value="1"/>
</dbReference>
<dbReference type="PROSITE" id="PS00188">
    <property type="entry name" value="BIOTIN"/>
    <property type="match status" value="1"/>
</dbReference>
<dbReference type="PROSITE" id="PS50968">
    <property type="entry name" value="BIOTINYL_LIPOYL"/>
    <property type="match status" value="1"/>
</dbReference>
<evidence type="ECO:0000259" key="2">
    <source>
        <dbReference type="PROSITE" id="PS50968"/>
    </source>
</evidence>
<dbReference type="InterPro" id="IPR011053">
    <property type="entry name" value="Single_hybrid_motif"/>
</dbReference>
<organism evidence="3 4">
    <name type="scientific">Vagococcus zengguangii</name>
    <dbReference type="NCBI Taxonomy" id="2571750"/>
    <lineage>
        <taxon>Bacteria</taxon>
        <taxon>Bacillati</taxon>
        <taxon>Bacillota</taxon>
        <taxon>Bacilli</taxon>
        <taxon>Lactobacillales</taxon>
        <taxon>Enterococcaceae</taxon>
        <taxon>Vagococcus</taxon>
    </lineage>
</organism>
<dbReference type="Proteomes" id="UP000298615">
    <property type="component" value="Chromosome"/>
</dbReference>
<keyword evidence="1" id="KW-0092">Biotin</keyword>
<dbReference type="KEGG" id="vao:FA707_00745"/>
<name>A0A4D7CNC0_9ENTE</name>
<dbReference type="AlphaFoldDB" id="A0A4D7CNC0"/>
<sequence>MLRKFKIKIDGKEYMVEMEEIGGVAAPSTVASPVTLEVAPTQSVPEVAVVDSPPTTTGDTSDAMVSPMPGAILKILVKVGNQVKENQPLLILEAMKMENEVVARQDGVITDIFVNQGQNVNAGEPLITVK</sequence>
<dbReference type="SUPFAM" id="SSF51230">
    <property type="entry name" value="Single hybrid motif"/>
    <property type="match status" value="1"/>
</dbReference>
<dbReference type="InterPro" id="IPR050709">
    <property type="entry name" value="Biotin_Carboxyl_Carrier/Decarb"/>
</dbReference>
<dbReference type="PANTHER" id="PTHR45266">
    <property type="entry name" value="OXALOACETATE DECARBOXYLASE ALPHA CHAIN"/>
    <property type="match status" value="1"/>
</dbReference>
<dbReference type="Gene3D" id="2.40.50.100">
    <property type="match status" value="1"/>
</dbReference>
<dbReference type="Pfam" id="PF00364">
    <property type="entry name" value="Biotin_lipoyl"/>
    <property type="match status" value="1"/>
</dbReference>
<accession>A0A4D7CNC0</accession>
<keyword evidence="4" id="KW-1185">Reference proteome</keyword>
<dbReference type="FunFam" id="2.40.50.100:FF:000003">
    <property type="entry name" value="Acetyl-CoA carboxylase biotin carboxyl carrier protein"/>
    <property type="match status" value="1"/>
</dbReference>
<protein>
    <submittedName>
        <fullName evidence="3">Acetyl-CoA carboxylase biotin carboxyl carrier protein subunit</fullName>
    </submittedName>
</protein>
<dbReference type="NCBIfam" id="NF005117">
    <property type="entry name" value="PRK06549.1"/>
    <property type="match status" value="1"/>
</dbReference>
<dbReference type="PANTHER" id="PTHR45266:SF3">
    <property type="entry name" value="OXALOACETATE DECARBOXYLASE ALPHA CHAIN"/>
    <property type="match status" value="1"/>
</dbReference>
<dbReference type="EMBL" id="CP039712">
    <property type="protein sequence ID" value="QCI85585.1"/>
    <property type="molecule type" value="Genomic_DNA"/>
</dbReference>
<proteinExistence type="predicted"/>
<dbReference type="RefSeq" id="WP_136952431.1">
    <property type="nucleotide sequence ID" value="NZ_CP039712.1"/>
</dbReference>
<evidence type="ECO:0000313" key="3">
    <source>
        <dbReference type="EMBL" id="QCI85585.1"/>
    </source>
</evidence>
<evidence type="ECO:0000313" key="4">
    <source>
        <dbReference type="Proteomes" id="UP000298615"/>
    </source>
</evidence>
<dbReference type="InterPro" id="IPR000089">
    <property type="entry name" value="Biotin_lipoyl"/>
</dbReference>
<evidence type="ECO:0000256" key="1">
    <source>
        <dbReference type="ARBA" id="ARBA00023267"/>
    </source>
</evidence>
<dbReference type="InterPro" id="IPR001882">
    <property type="entry name" value="Biotin_BS"/>
</dbReference>
<gene>
    <name evidence="3" type="ORF">FA707_00745</name>
</gene>
<reference evidence="3 4" key="1">
    <citation type="submission" date="2019-04" db="EMBL/GenBank/DDBJ databases">
        <title>Vagococcus sp. nov., isolated from faeces of yaks (Bos grunniens).</title>
        <authorList>
            <person name="Ge Y."/>
        </authorList>
    </citation>
    <scope>NUCLEOTIDE SEQUENCE [LARGE SCALE GENOMIC DNA]</scope>
    <source>
        <strain evidence="3 4">MN-17</strain>
    </source>
</reference>
<feature type="domain" description="Lipoyl-binding" evidence="2">
    <location>
        <begin position="54"/>
        <end position="130"/>
    </location>
</feature>